<proteinExistence type="predicted"/>
<dbReference type="Proteomes" id="UP000010798">
    <property type="component" value="Chromosome"/>
</dbReference>
<dbReference type="STRING" id="886293.Sinac_0229"/>
<dbReference type="HOGENOM" id="CLU_2467326_0_0_0"/>
<dbReference type="EMBL" id="CP003364">
    <property type="protein sequence ID" value="AGA24680.1"/>
    <property type="molecule type" value="Genomic_DNA"/>
</dbReference>
<organism evidence="2 3">
    <name type="scientific">Singulisphaera acidiphila (strain ATCC BAA-1392 / DSM 18658 / VKM B-2454 / MOB10)</name>
    <dbReference type="NCBI Taxonomy" id="886293"/>
    <lineage>
        <taxon>Bacteria</taxon>
        <taxon>Pseudomonadati</taxon>
        <taxon>Planctomycetota</taxon>
        <taxon>Planctomycetia</taxon>
        <taxon>Isosphaerales</taxon>
        <taxon>Isosphaeraceae</taxon>
        <taxon>Singulisphaera</taxon>
    </lineage>
</organism>
<keyword evidence="3" id="KW-1185">Reference proteome</keyword>
<sequence length="88" mass="9825">MKIPMHRHLINATKIALPLLLIGFVGCGNPRDDSIVYKKLTPEEFAKLPPEEQETPEVQENMGAAWKDPNRPEGATNPKGPGRPRKSR</sequence>
<gene>
    <name evidence="2" type="ordered locus">Sinac_0229</name>
</gene>
<name>L0D728_SINAD</name>
<evidence type="ECO:0000256" key="1">
    <source>
        <dbReference type="SAM" id="MobiDB-lite"/>
    </source>
</evidence>
<reference evidence="2 3" key="1">
    <citation type="submission" date="2012-02" db="EMBL/GenBank/DDBJ databases">
        <title>Complete sequence of chromosome of Singulisphaera acidiphila DSM 18658.</title>
        <authorList>
            <consortium name="US DOE Joint Genome Institute (JGI-PGF)"/>
            <person name="Lucas S."/>
            <person name="Copeland A."/>
            <person name="Lapidus A."/>
            <person name="Glavina del Rio T."/>
            <person name="Dalin E."/>
            <person name="Tice H."/>
            <person name="Bruce D."/>
            <person name="Goodwin L."/>
            <person name="Pitluck S."/>
            <person name="Peters L."/>
            <person name="Ovchinnikova G."/>
            <person name="Chertkov O."/>
            <person name="Kyrpides N."/>
            <person name="Mavromatis K."/>
            <person name="Ivanova N."/>
            <person name="Brettin T."/>
            <person name="Detter J.C."/>
            <person name="Han C."/>
            <person name="Larimer F."/>
            <person name="Land M."/>
            <person name="Hauser L."/>
            <person name="Markowitz V."/>
            <person name="Cheng J.-F."/>
            <person name="Hugenholtz P."/>
            <person name="Woyke T."/>
            <person name="Wu D."/>
            <person name="Tindall B."/>
            <person name="Pomrenke H."/>
            <person name="Brambilla E."/>
            <person name="Klenk H.-P."/>
            <person name="Eisen J.A."/>
        </authorList>
    </citation>
    <scope>NUCLEOTIDE SEQUENCE [LARGE SCALE GENOMIC DNA]</scope>
    <source>
        <strain evidence="3">ATCC BAA-1392 / DSM 18658 / VKM B-2454 / MOB10</strain>
    </source>
</reference>
<protein>
    <recommendedName>
        <fullName evidence="4">Lipoprotein</fullName>
    </recommendedName>
</protein>
<accession>L0D728</accession>
<feature type="region of interest" description="Disordered" evidence="1">
    <location>
        <begin position="46"/>
        <end position="88"/>
    </location>
</feature>
<evidence type="ECO:0008006" key="4">
    <source>
        <dbReference type="Google" id="ProtNLM"/>
    </source>
</evidence>
<evidence type="ECO:0000313" key="3">
    <source>
        <dbReference type="Proteomes" id="UP000010798"/>
    </source>
</evidence>
<dbReference type="AlphaFoldDB" id="L0D728"/>
<evidence type="ECO:0000313" key="2">
    <source>
        <dbReference type="EMBL" id="AGA24680.1"/>
    </source>
</evidence>
<dbReference type="PROSITE" id="PS51257">
    <property type="entry name" value="PROKAR_LIPOPROTEIN"/>
    <property type="match status" value="1"/>
</dbReference>
<dbReference type="KEGG" id="saci:Sinac_0229"/>